<evidence type="ECO:0000313" key="2">
    <source>
        <dbReference type="EMBL" id="UWZ82837.1"/>
    </source>
</evidence>
<dbReference type="EMBL" id="CP093313">
    <property type="protein sequence ID" value="UWZ82837.1"/>
    <property type="molecule type" value="Genomic_DNA"/>
</dbReference>
<feature type="signal peptide" evidence="1">
    <location>
        <begin position="1"/>
        <end position="23"/>
    </location>
</feature>
<gene>
    <name evidence="2" type="ORF">MOP44_19990</name>
</gene>
<dbReference type="PROSITE" id="PS51257">
    <property type="entry name" value="PROKAR_LIPOPROTEIN"/>
    <property type="match status" value="1"/>
</dbReference>
<dbReference type="KEGG" id="orp:MOP44_19990"/>
<evidence type="ECO:0000313" key="3">
    <source>
        <dbReference type="Proteomes" id="UP001059380"/>
    </source>
</evidence>
<protein>
    <recommendedName>
        <fullName evidence="4">Transferrin-binding protein B C-lobe/N-lobe beta barrel domain-containing protein</fullName>
    </recommendedName>
</protein>
<sequence>MFKTLAAFTIAMFCALAACITLAGCGAGVSQPTPPPGGSFSNSSLNGTYVISFSGYDDTNRNESFFAVLGTVTANGSGSFTGGTIDVDDPALGAALSTGYVFNRLTTSGSYSISADGRGSGSLSATINGSQVQFGIDFVLMSGTHGLISRFDQNGSGSGSIDLQASNIDQTSLQGSYAFGLNGVDSTIDNPLSSVGAFTLDSNGNVTSGVQDFNDDGNSRGLRALTMRGRVNAGSPGMAQLTTNAAGFGALHFDLFAIDATHLKLIETDSVAFLAGDALVSTGHTTFPSGPLVFDLAGEDTLAGSFAAAGQLTSDGSSQITGGLEDINDDGYVSQTPSIHGVFTSDGPRTTLTLNGIYNGYFVNNSLGTGNYTFAAYPYNGGIMLMETDNGASNTPGISGGNMYIQTATSIPQTQGYGLNLSGVNGNGGVDLISEFSTNTANNMAGLYDVNNFGWTMTGFSLGNGSYSIDSNGRGTASFPDLQTSSNSMIGALNLAFYVVDDSTAIFVETDGNQLATGAFENQTATATSAALKSHFALVRPRESLHTALRLRR</sequence>
<dbReference type="AlphaFoldDB" id="A0A9J7BNV4"/>
<keyword evidence="1" id="KW-0732">Signal</keyword>
<evidence type="ECO:0008006" key="4">
    <source>
        <dbReference type="Google" id="ProtNLM"/>
    </source>
</evidence>
<dbReference type="RefSeq" id="WP_260792104.1">
    <property type="nucleotide sequence ID" value="NZ_CP093313.1"/>
</dbReference>
<dbReference type="Proteomes" id="UP001059380">
    <property type="component" value="Chromosome"/>
</dbReference>
<name>A0A9J7BNV4_9BACT</name>
<reference evidence="2" key="1">
    <citation type="submission" date="2021-04" db="EMBL/GenBank/DDBJ databases">
        <title>Phylogenetic analysis of Acidobacteriaceae.</title>
        <authorList>
            <person name="Qiu L."/>
            <person name="Zhang Q."/>
        </authorList>
    </citation>
    <scope>NUCLEOTIDE SEQUENCE</scope>
    <source>
        <strain evidence="2">DSM 25168</strain>
    </source>
</reference>
<accession>A0A9J7BNV4</accession>
<proteinExistence type="predicted"/>
<keyword evidence="3" id="KW-1185">Reference proteome</keyword>
<organism evidence="2 3">
    <name type="scientific">Occallatibacter riparius</name>
    <dbReference type="NCBI Taxonomy" id="1002689"/>
    <lineage>
        <taxon>Bacteria</taxon>
        <taxon>Pseudomonadati</taxon>
        <taxon>Acidobacteriota</taxon>
        <taxon>Terriglobia</taxon>
        <taxon>Terriglobales</taxon>
        <taxon>Acidobacteriaceae</taxon>
        <taxon>Occallatibacter</taxon>
    </lineage>
</organism>
<evidence type="ECO:0000256" key="1">
    <source>
        <dbReference type="SAM" id="SignalP"/>
    </source>
</evidence>
<feature type="chain" id="PRO_5039906205" description="Transferrin-binding protein B C-lobe/N-lobe beta barrel domain-containing protein" evidence="1">
    <location>
        <begin position="24"/>
        <end position="553"/>
    </location>
</feature>